<dbReference type="Pfam" id="PF02518">
    <property type="entry name" value="HATPase_c"/>
    <property type="match status" value="1"/>
</dbReference>
<evidence type="ECO:0000259" key="8">
    <source>
        <dbReference type="PROSITE" id="PS50109"/>
    </source>
</evidence>
<dbReference type="InterPro" id="IPR005467">
    <property type="entry name" value="His_kinase_dom"/>
</dbReference>
<dbReference type="PANTHER" id="PTHR43711">
    <property type="entry name" value="TWO-COMPONENT HISTIDINE KINASE"/>
    <property type="match status" value="1"/>
</dbReference>
<dbReference type="InterPro" id="IPR035965">
    <property type="entry name" value="PAS-like_dom_sf"/>
</dbReference>
<comment type="caution">
    <text evidence="11">The sequence shown here is derived from an EMBL/GenBank/DDBJ whole genome shotgun (WGS) entry which is preliminary data.</text>
</comment>
<organism evidence="11 12">
    <name type="scientific">Haloarcula saliterrae</name>
    <dbReference type="NCBI Taxonomy" id="2950534"/>
    <lineage>
        <taxon>Archaea</taxon>
        <taxon>Methanobacteriati</taxon>
        <taxon>Methanobacteriota</taxon>
        <taxon>Stenosarchaea group</taxon>
        <taxon>Halobacteria</taxon>
        <taxon>Halobacteriales</taxon>
        <taxon>Haloarculaceae</taxon>
        <taxon>Haloarcula</taxon>
    </lineage>
</organism>
<evidence type="ECO:0000313" key="12">
    <source>
        <dbReference type="Proteomes" id="UP001259659"/>
    </source>
</evidence>
<feature type="domain" description="PAC" evidence="10">
    <location>
        <begin position="297"/>
        <end position="348"/>
    </location>
</feature>
<dbReference type="SMART" id="SM00387">
    <property type="entry name" value="HATPase_c"/>
    <property type="match status" value="1"/>
</dbReference>
<dbReference type="NCBIfam" id="TIGR00229">
    <property type="entry name" value="sensory_box"/>
    <property type="match status" value="1"/>
</dbReference>
<feature type="domain" description="Histidine kinase" evidence="8">
    <location>
        <begin position="359"/>
        <end position="578"/>
    </location>
</feature>
<evidence type="ECO:0000313" key="11">
    <source>
        <dbReference type="EMBL" id="MDS0258607.1"/>
    </source>
</evidence>
<feature type="transmembrane region" description="Helical" evidence="7">
    <location>
        <begin position="70"/>
        <end position="89"/>
    </location>
</feature>
<feature type="transmembrane region" description="Helical" evidence="7">
    <location>
        <begin position="205"/>
        <end position="227"/>
    </location>
</feature>
<evidence type="ECO:0000256" key="5">
    <source>
        <dbReference type="ARBA" id="ARBA00023012"/>
    </source>
</evidence>
<keyword evidence="7" id="KW-0472">Membrane</keyword>
<evidence type="ECO:0000256" key="1">
    <source>
        <dbReference type="ARBA" id="ARBA00000085"/>
    </source>
</evidence>
<dbReference type="InterPro" id="IPR013656">
    <property type="entry name" value="PAS_4"/>
</dbReference>
<dbReference type="CDD" id="cd00130">
    <property type="entry name" value="PAS"/>
    <property type="match status" value="1"/>
</dbReference>
<accession>A0ABU2F8U1</accession>
<feature type="region of interest" description="Disordered" evidence="6">
    <location>
        <begin position="470"/>
        <end position="499"/>
    </location>
</feature>
<feature type="transmembrane region" description="Helical" evidence="7">
    <location>
        <begin position="144"/>
        <end position="167"/>
    </location>
</feature>
<keyword evidence="4" id="KW-0418">Kinase</keyword>
<dbReference type="Pfam" id="PF08448">
    <property type="entry name" value="PAS_4"/>
    <property type="match status" value="1"/>
</dbReference>
<dbReference type="EMBL" id="JAMQON010000001">
    <property type="protein sequence ID" value="MDS0258607.1"/>
    <property type="molecule type" value="Genomic_DNA"/>
</dbReference>
<dbReference type="SMART" id="SM00388">
    <property type="entry name" value="HisKA"/>
    <property type="match status" value="1"/>
</dbReference>
<dbReference type="RefSeq" id="WP_310918172.1">
    <property type="nucleotide sequence ID" value="NZ_JAMQON010000001.1"/>
</dbReference>
<keyword evidence="12" id="KW-1185">Reference proteome</keyword>
<dbReference type="InterPro" id="IPR003661">
    <property type="entry name" value="HisK_dim/P_dom"/>
</dbReference>
<dbReference type="Pfam" id="PF16927">
    <property type="entry name" value="HisKA_7TM"/>
    <property type="match status" value="1"/>
</dbReference>
<keyword evidence="7" id="KW-0812">Transmembrane</keyword>
<dbReference type="PANTHER" id="PTHR43711:SF1">
    <property type="entry name" value="HISTIDINE KINASE 1"/>
    <property type="match status" value="1"/>
</dbReference>
<dbReference type="InterPro" id="IPR036097">
    <property type="entry name" value="HisK_dim/P_sf"/>
</dbReference>
<reference evidence="11 12" key="1">
    <citation type="submission" date="2022-06" db="EMBL/GenBank/DDBJ databases">
        <title>Haloarcula sp. a new haloarchaeum isolate from saline soil.</title>
        <authorList>
            <person name="Strakova D."/>
            <person name="Galisteo C."/>
            <person name="Sanchez-Porro C."/>
            <person name="Ventosa A."/>
        </authorList>
    </citation>
    <scope>NUCLEOTIDE SEQUENCE [LARGE SCALE GENOMIC DNA]</scope>
    <source>
        <strain evidence="11 12">S1CR25-12</strain>
    </source>
</reference>
<feature type="transmembrane region" description="Helical" evidence="7">
    <location>
        <begin position="179"/>
        <end position="199"/>
    </location>
</feature>
<dbReference type="EC" id="2.7.13.3" evidence="2"/>
<dbReference type="InterPro" id="IPR031621">
    <property type="entry name" value="HisKA_7TM"/>
</dbReference>
<dbReference type="PROSITE" id="PS50112">
    <property type="entry name" value="PAS"/>
    <property type="match status" value="1"/>
</dbReference>
<dbReference type="InterPro" id="IPR050736">
    <property type="entry name" value="Sensor_HK_Regulatory"/>
</dbReference>
<feature type="transmembrane region" description="Helical" evidence="7">
    <location>
        <begin position="36"/>
        <end position="58"/>
    </location>
</feature>
<keyword evidence="7" id="KW-1133">Transmembrane helix</keyword>
<dbReference type="SUPFAM" id="SSF55874">
    <property type="entry name" value="ATPase domain of HSP90 chaperone/DNA topoisomerase II/histidine kinase"/>
    <property type="match status" value="1"/>
</dbReference>
<dbReference type="Gene3D" id="3.30.450.20">
    <property type="entry name" value="PAS domain"/>
    <property type="match status" value="1"/>
</dbReference>
<evidence type="ECO:0000256" key="7">
    <source>
        <dbReference type="SAM" id="Phobius"/>
    </source>
</evidence>
<dbReference type="InterPro" id="IPR003594">
    <property type="entry name" value="HATPase_dom"/>
</dbReference>
<comment type="catalytic activity">
    <reaction evidence="1">
        <text>ATP + protein L-histidine = ADP + protein N-phospho-L-histidine.</text>
        <dbReference type="EC" id="2.7.13.3"/>
    </reaction>
</comment>
<dbReference type="Gene3D" id="3.30.565.10">
    <property type="entry name" value="Histidine kinase-like ATPase, C-terminal domain"/>
    <property type="match status" value="1"/>
</dbReference>
<proteinExistence type="predicted"/>
<sequence length="578" mass="62498">MTPIHLLYQGVLGAVCLATGAVAVRAWQQREEPGAAYLAIMNVGIVFWTFFTLLPTVLGASPLSWVSLRLVIPFVTVGVFGLFAFTLEYTGRGKYLTRRSLALLSVEPVLATAVVLTNGTHGLMWTETALDPAAVYGVVRTFQVGFLIHTLYSYTLLVAAVVMIGLFAVRSDFLYQKQVVAFLFAIFVPWLGNVLYIFTPIQYDLSQVGFAVTGLSLGYAITSVGFLDITPVARNTVVETLQAGVFVIDTDGRLVDSNDEGRRLLGVEGRSAAGEPVEPLLAPFPDSDALYEKIMTTRSDESFETTLNDRTFTVRISPLYDQRDVLAGRVVLVNDITEQVEQQRELEHRNEQLDRFARVVSHDLRNPLTVASGKLELFRQTRDDELLADVDDSHHRMERLISDVLTLTRTDGADIETTTVSVSAVAEAAWSNVDTGGATLSVASDGTVSAKRTLLMQLFENLFRNCVEHGSTSDPTQSDDAVGHGSTGSRPGADDAVDRDPVTVTIGTLPDGFFVEDDGVGIPEAARANLFEEGVSGTDAGTGLGLMIVDEVATVHGWATAVTASESGGARFEIRSTS</sequence>
<keyword evidence="3" id="KW-0808">Transferase</keyword>
<dbReference type="PROSITE" id="PS50113">
    <property type="entry name" value="PAC"/>
    <property type="match status" value="1"/>
</dbReference>
<evidence type="ECO:0000256" key="6">
    <source>
        <dbReference type="SAM" id="MobiDB-lite"/>
    </source>
</evidence>
<evidence type="ECO:0000256" key="3">
    <source>
        <dbReference type="ARBA" id="ARBA00022679"/>
    </source>
</evidence>
<dbReference type="InterPro" id="IPR000014">
    <property type="entry name" value="PAS"/>
</dbReference>
<dbReference type="CDD" id="cd00075">
    <property type="entry name" value="HATPase"/>
    <property type="match status" value="1"/>
</dbReference>
<dbReference type="InterPro" id="IPR000700">
    <property type="entry name" value="PAS-assoc_C"/>
</dbReference>
<evidence type="ECO:0000256" key="2">
    <source>
        <dbReference type="ARBA" id="ARBA00012438"/>
    </source>
</evidence>
<gene>
    <name evidence="11" type="ORF">NDI56_04170</name>
</gene>
<dbReference type="CDD" id="cd00082">
    <property type="entry name" value="HisKA"/>
    <property type="match status" value="1"/>
</dbReference>
<evidence type="ECO:0000259" key="10">
    <source>
        <dbReference type="PROSITE" id="PS50113"/>
    </source>
</evidence>
<dbReference type="SUPFAM" id="SSF55785">
    <property type="entry name" value="PYP-like sensor domain (PAS domain)"/>
    <property type="match status" value="1"/>
</dbReference>
<feature type="domain" description="PAS" evidence="9">
    <location>
        <begin position="237"/>
        <end position="283"/>
    </location>
</feature>
<dbReference type="PROSITE" id="PS50109">
    <property type="entry name" value="HIS_KIN"/>
    <property type="match status" value="1"/>
</dbReference>
<evidence type="ECO:0000256" key="4">
    <source>
        <dbReference type="ARBA" id="ARBA00022777"/>
    </source>
</evidence>
<name>A0ABU2F8U1_9EURY</name>
<dbReference type="Pfam" id="PF00512">
    <property type="entry name" value="HisKA"/>
    <property type="match status" value="1"/>
</dbReference>
<dbReference type="Proteomes" id="UP001259659">
    <property type="component" value="Unassembled WGS sequence"/>
</dbReference>
<evidence type="ECO:0000259" key="9">
    <source>
        <dbReference type="PROSITE" id="PS50112"/>
    </source>
</evidence>
<dbReference type="InterPro" id="IPR036890">
    <property type="entry name" value="HATPase_C_sf"/>
</dbReference>
<dbReference type="SUPFAM" id="SSF47384">
    <property type="entry name" value="Homodimeric domain of signal transducing histidine kinase"/>
    <property type="match status" value="1"/>
</dbReference>
<feature type="transmembrane region" description="Helical" evidence="7">
    <location>
        <begin position="6"/>
        <end position="24"/>
    </location>
</feature>
<feature type="transmembrane region" description="Helical" evidence="7">
    <location>
        <begin position="101"/>
        <end position="124"/>
    </location>
</feature>
<dbReference type="Gene3D" id="1.10.287.130">
    <property type="match status" value="1"/>
</dbReference>
<feature type="compositionally biased region" description="Polar residues" evidence="6">
    <location>
        <begin position="470"/>
        <end position="479"/>
    </location>
</feature>
<protein>
    <recommendedName>
        <fullName evidence="2">histidine kinase</fullName>
        <ecNumber evidence="2">2.7.13.3</ecNumber>
    </recommendedName>
</protein>
<keyword evidence="5" id="KW-0902">Two-component regulatory system</keyword>